<protein>
    <submittedName>
        <fullName evidence="1">Uncharacterized protein</fullName>
    </submittedName>
</protein>
<organism evidence="1 2">
    <name type="scientific">Halorussus caseinilyticus</name>
    <dbReference type="NCBI Taxonomy" id="3034025"/>
    <lineage>
        <taxon>Archaea</taxon>
        <taxon>Methanobacteriati</taxon>
        <taxon>Methanobacteriota</taxon>
        <taxon>Stenosarchaea group</taxon>
        <taxon>Halobacteria</taxon>
        <taxon>Halobacteriales</taxon>
        <taxon>Haladaptataceae</taxon>
        <taxon>Halorussus</taxon>
    </lineage>
</organism>
<dbReference type="Proteomes" id="UP001596407">
    <property type="component" value="Unassembled WGS sequence"/>
</dbReference>
<name>A0ABD5WK32_9EURY</name>
<evidence type="ECO:0000313" key="2">
    <source>
        <dbReference type="Proteomes" id="UP001596407"/>
    </source>
</evidence>
<dbReference type="AlphaFoldDB" id="A0ABD5WK32"/>
<dbReference type="EMBL" id="JBHSZH010000005">
    <property type="protein sequence ID" value="MFC7080538.1"/>
    <property type="molecule type" value="Genomic_DNA"/>
</dbReference>
<keyword evidence="2" id="KW-1185">Reference proteome</keyword>
<sequence length="95" mass="9964">MVVAGLTNRRPDDSTVFVEVVGGPSAAAFDLAATQTWGTDGAWSVAIEVPDDAEPGTYRVEAEDGDDAETVRSEIRPRGANETAEVGVGGGWRRT</sequence>
<reference evidence="1 2" key="1">
    <citation type="journal article" date="2019" name="Int. J. Syst. Evol. Microbiol.">
        <title>The Global Catalogue of Microorganisms (GCM) 10K type strain sequencing project: providing services to taxonomists for standard genome sequencing and annotation.</title>
        <authorList>
            <consortium name="The Broad Institute Genomics Platform"/>
            <consortium name="The Broad Institute Genome Sequencing Center for Infectious Disease"/>
            <person name="Wu L."/>
            <person name="Ma J."/>
        </authorList>
    </citation>
    <scope>NUCLEOTIDE SEQUENCE [LARGE SCALE GENOMIC DNA]</scope>
    <source>
        <strain evidence="1 2">DT72</strain>
    </source>
</reference>
<comment type="caution">
    <text evidence="1">The sequence shown here is derived from an EMBL/GenBank/DDBJ whole genome shotgun (WGS) entry which is preliminary data.</text>
</comment>
<evidence type="ECO:0000313" key="1">
    <source>
        <dbReference type="EMBL" id="MFC7080538.1"/>
    </source>
</evidence>
<accession>A0ABD5WK32</accession>
<dbReference type="RefSeq" id="WP_382209765.1">
    <property type="nucleotide sequence ID" value="NZ_JBHSZH010000005.1"/>
</dbReference>
<proteinExistence type="predicted"/>
<gene>
    <name evidence="1" type="ORF">ACFQJ6_10820</name>
</gene>